<reference evidence="2" key="1">
    <citation type="submission" date="2022-11" db="UniProtKB">
        <authorList>
            <consortium name="WormBaseParasite"/>
        </authorList>
    </citation>
    <scope>IDENTIFICATION</scope>
</reference>
<dbReference type="WBParaSite" id="ES5_v2.g20287.t1">
    <property type="protein sequence ID" value="ES5_v2.g20287.t1"/>
    <property type="gene ID" value="ES5_v2.g20287"/>
</dbReference>
<organism evidence="1 2">
    <name type="scientific">Panagrolaimus sp. ES5</name>
    <dbReference type="NCBI Taxonomy" id="591445"/>
    <lineage>
        <taxon>Eukaryota</taxon>
        <taxon>Metazoa</taxon>
        <taxon>Ecdysozoa</taxon>
        <taxon>Nematoda</taxon>
        <taxon>Chromadorea</taxon>
        <taxon>Rhabditida</taxon>
        <taxon>Tylenchina</taxon>
        <taxon>Panagrolaimomorpha</taxon>
        <taxon>Panagrolaimoidea</taxon>
        <taxon>Panagrolaimidae</taxon>
        <taxon>Panagrolaimus</taxon>
    </lineage>
</organism>
<dbReference type="Proteomes" id="UP000887579">
    <property type="component" value="Unplaced"/>
</dbReference>
<name>A0AC34FSK8_9BILA</name>
<proteinExistence type="predicted"/>
<sequence>MLCSDSCGAETQEHIVTILCSFIQERPNQIGSGWKMLFGAIKAIRIGNIKERPNQIGSGWKMLFGAIKAIRIGNIKEKKKSKTSLSMVHFAVLEVLKKYFEIDDPKIFVPTALEFIFCVNHYLQSTIESGDIQSSDASVSQNEEREGAIAETILQFVEVCQKLFIEYFDSDDLPAFSPLINRLKLREKSIDFVEDNYDQRFFDLPPLSTILREEDQLGVFPADLNESIKKSIETFPWSALSPSKQTLSELILTLIESLAGLVLTCSRQVHSRLIAGLSDFISSFQANSIGADMGAFSL</sequence>
<evidence type="ECO:0000313" key="2">
    <source>
        <dbReference type="WBParaSite" id="ES5_v2.g20287.t1"/>
    </source>
</evidence>
<accession>A0AC34FSK8</accession>
<evidence type="ECO:0000313" key="1">
    <source>
        <dbReference type="Proteomes" id="UP000887579"/>
    </source>
</evidence>
<protein>
    <submittedName>
        <fullName evidence="2">Mon2/Sec7/BIG1-like HDS domain-containing protein</fullName>
    </submittedName>
</protein>